<comment type="caution">
    <text evidence="2">The sequence shown here is derived from an EMBL/GenBank/DDBJ whole genome shotgun (WGS) entry which is preliminary data.</text>
</comment>
<sequence length="162" mass="17961">MSTNEQTIRRFYEAFARLDAATMATCYAPDAVFEDEVFQLRGAREIGGMWTMLCAGTQAKGAHVWKLTHSGVHADGANGQAHWDAHYLFSATGRIVDNAVDARFTFTRDGLIATHRDRFSFWGWARQALGLPGLLLGWSPSLRRKVKQTAASNLAAFLTKNP</sequence>
<protein>
    <submittedName>
        <fullName evidence="2">Ketosteroid isomerase-like protein</fullName>
    </submittedName>
</protein>
<dbReference type="SUPFAM" id="SSF54427">
    <property type="entry name" value="NTF2-like"/>
    <property type="match status" value="1"/>
</dbReference>
<dbReference type="InterPro" id="IPR037401">
    <property type="entry name" value="SnoaL-like"/>
</dbReference>
<dbReference type="InterPro" id="IPR032710">
    <property type="entry name" value="NTF2-like_dom_sf"/>
</dbReference>
<reference evidence="2 3" key="1">
    <citation type="submission" date="2023-07" db="EMBL/GenBank/DDBJ databases">
        <title>Sorghum-associated microbial communities from plants grown in Nebraska, USA.</title>
        <authorList>
            <person name="Schachtman D."/>
        </authorList>
    </citation>
    <scope>NUCLEOTIDE SEQUENCE [LARGE SCALE GENOMIC DNA]</scope>
    <source>
        <strain evidence="2 3">DS1607</strain>
    </source>
</reference>
<accession>A0ABT9S9L4</accession>
<dbReference type="Proteomes" id="UP001226867">
    <property type="component" value="Unassembled WGS sequence"/>
</dbReference>
<name>A0ABT9S9L4_9BURK</name>
<organism evidence="2 3">
    <name type="scientific">Variovorax ginsengisoli</name>
    <dbReference type="NCBI Taxonomy" id="363844"/>
    <lineage>
        <taxon>Bacteria</taxon>
        <taxon>Pseudomonadati</taxon>
        <taxon>Pseudomonadota</taxon>
        <taxon>Betaproteobacteria</taxon>
        <taxon>Burkholderiales</taxon>
        <taxon>Comamonadaceae</taxon>
        <taxon>Variovorax</taxon>
    </lineage>
</organism>
<dbReference type="Pfam" id="PF12680">
    <property type="entry name" value="SnoaL_2"/>
    <property type="match status" value="1"/>
</dbReference>
<gene>
    <name evidence="2" type="ORF">J2W36_002684</name>
</gene>
<proteinExistence type="predicted"/>
<dbReference type="Gene3D" id="3.10.450.50">
    <property type="match status" value="1"/>
</dbReference>
<keyword evidence="3" id="KW-1185">Reference proteome</keyword>
<feature type="domain" description="SnoaL-like" evidence="1">
    <location>
        <begin position="8"/>
        <end position="115"/>
    </location>
</feature>
<evidence type="ECO:0000313" key="3">
    <source>
        <dbReference type="Proteomes" id="UP001226867"/>
    </source>
</evidence>
<dbReference type="EMBL" id="JAUSRO010000007">
    <property type="protein sequence ID" value="MDP9900421.1"/>
    <property type="molecule type" value="Genomic_DNA"/>
</dbReference>
<evidence type="ECO:0000313" key="2">
    <source>
        <dbReference type="EMBL" id="MDP9900421.1"/>
    </source>
</evidence>
<evidence type="ECO:0000259" key="1">
    <source>
        <dbReference type="Pfam" id="PF12680"/>
    </source>
</evidence>
<dbReference type="RefSeq" id="WP_307690222.1">
    <property type="nucleotide sequence ID" value="NZ_JAUSRO010000007.1"/>
</dbReference>